<dbReference type="Pfam" id="PF13302">
    <property type="entry name" value="Acetyltransf_3"/>
    <property type="match status" value="1"/>
</dbReference>
<dbReference type="SUPFAM" id="SSF55021">
    <property type="entry name" value="ACT-like"/>
    <property type="match status" value="1"/>
</dbReference>
<dbReference type="PANTHER" id="PTHR43877">
    <property type="entry name" value="AMINOALKYLPHOSPHONATE N-ACETYLTRANSFERASE-RELATED-RELATED"/>
    <property type="match status" value="1"/>
</dbReference>
<evidence type="ECO:0000256" key="1">
    <source>
        <dbReference type="ARBA" id="ARBA00022679"/>
    </source>
</evidence>
<reference evidence="6" key="1">
    <citation type="journal article" date="2019" name="Int. J. Syst. Evol. Microbiol.">
        <title>The Global Catalogue of Microorganisms (GCM) 10K type strain sequencing project: providing services to taxonomists for standard genome sequencing and annotation.</title>
        <authorList>
            <consortium name="The Broad Institute Genomics Platform"/>
            <consortium name="The Broad Institute Genome Sequencing Center for Infectious Disease"/>
            <person name="Wu L."/>
            <person name="Ma J."/>
        </authorList>
    </citation>
    <scope>NUCLEOTIDE SEQUENCE [LARGE SCALE GENOMIC DNA]</scope>
    <source>
        <strain evidence="6">JCM 16702</strain>
    </source>
</reference>
<comment type="caution">
    <text evidence="5">The sequence shown here is derived from an EMBL/GenBank/DDBJ whole genome shotgun (WGS) entry which is preliminary data.</text>
</comment>
<dbReference type="Pfam" id="PF01842">
    <property type="entry name" value="ACT"/>
    <property type="match status" value="1"/>
</dbReference>
<dbReference type="Proteomes" id="UP001500683">
    <property type="component" value="Unassembled WGS sequence"/>
</dbReference>
<dbReference type="PROSITE" id="PS51671">
    <property type="entry name" value="ACT"/>
    <property type="match status" value="1"/>
</dbReference>
<evidence type="ECO:0000259" key="4">
    <source>
        <dbReference type="PROSITE" id="PS51671"/>
    </source>
</evidence>
<sequence>MPLLRIRTEIEDRPGRLALLTAALARHGANILGLSVQVDTRGVVDEFVVSVPDGGLADAAPERALAEALGTAGGARTVVVPARPHELVDEPTRALALAARLRGEPQALPEVLAELLRAHEASWTTGPADDDGAPDVLTVPIGRRRSVRLRRFGLPFTATEAARADALVRAALPAPSPQPASRTVALRDGTRVVVRPIRPEDADAVRELHERCSLESRRMRYFSAKPAPPPRAIEAFSDPAHGLTLVAEGPDGSLLALAHLIHVLDPGVAELAFLVEDAWQGRGLGRALTELLVVLGRERGLVELRAATLSENRRMLRLLVSLGGRAQRTDEPGVAEVRLRLDGRGAAPSAPAAGGFFSRQGA</sequence>
<evidence type="ECO:0000256" key="2">
    <source>
        <dbReference type="ARBA" id="ARBA00023315"/>
    </source>
</evidence>
<dbReference type="EMBL" id="BAAAZG010000012">
    <property type="protein sequence ID" value="GAA4067339.1"/>
    <property type="molecule type" value="Genomic_DNA"/>
</dbReference>
<gene>
    <name evidence="5" type="ORF">GCM10022214_22470</name>
</gene>
<keyword evidence="1" id="KW-0808">Transferase</keyword>
<keyword evidence="6" id="KW-1185">Reference proteome</keyword>
<dbReference type="InterPro" id="IPR002912">
    <property type="entry name" value="ACT_dom"/>
</dbReference>
<organism evidence="5 6">
    <name type="scientific">Actinomadura miaoliensis</name>
    <dbReference type="NCBI Taxonomy" id="430685"/>
    <lineage>
        <taxon>Bacteria</taxon>
        <taxon>Bacillati</taxon>
        <taxon>Actinomycetota</taxon>
        <taxon>Actinomycetes</taxon>
        <taxon>Streptosporangiales</taxon>
        <taxon>Thermomonosporaceae</taxon>
        <taxon>Actinomadura</taxon>
    </lineage>
</organism>
<dbReference type="RefSeq" id="WP_344944822.1">
    <property type="nucleotide sequence ID" value="NZ_BAAAZG010000012.1"/>
</dbReference>
<dbReference type="InterPro" id="IPR050832">
    <property type="entry name" value="Bact_Acetyltransf"/>
</dbReference>
<evidence type="ECO:0000313" key="5">
    <source>
        <dbReference type="EMBL" id="GAA4067339.1"/>
    </source>
</evidence>
<evidence type="ECO:0000259" key="3">
    <source>
        <dbReference type="PROSITE" id="PS51186"/>
    </source>
</evidence>
<feature type="domain" description="ACT" evidence="4">
    <location>
        <begin position="5"/>
        <end position="83"/>
    </location>
</feature>
<dbReference type="InterPro" id="IPR045865">
    <property type="entry name" value="ACT-like_dom_sf"/>
</dbReference>
<dbReference type="InterPro" id="IPR016181">
    <property type="entry name" value="Acyl_CoA_acyltransferase"/>
</dbReference>
<dbReference type="PROSITE" id="PS51186">
    <property type="entry name" value="GNAT"/>
    <property type="match status" value="1"/>
</dbReference>
<dbReference type="Gene3D" id="3.40.630.30">
    <property type="match status" value="1"/>
</dbReference>
<evidence type="ECO:0000313" key="6">
    <source>
        <dbReference type="Proteomes" id="UP001500683"/>
    </source>
</evidence>
<protein>
    <submittedName>
        <fullName evidence="5">GNAT family N-acetyltransferase</fullName>
    </submittedName>
</protein>
<dbReference type="InterPro" id="IPR000182">
    <property type="entry name" value="GNAT_dom"/>
</dbReference>
<accession>A0ABP7VHG4</accession>
<dbReference type="SUPFAM" id="SSF55729">
    <property type="entry name" value="Acyl-CoA N-acyltransferases (Nat)"/>
    <property type="match status" value="1"/>
</dbReference>
<keyword evidence="2" id="KW-0012">Acyltransferase</keyword>
<name>A0ABP7VHG4_9ACTN</name>
<proteinExistence type="predicted"/>
<dbReference type="CDD" id="cd04301">
    <property type="entry name" value="NAT_SF"/>
    <property type="match status" value="1"/>
</dbReference>
<feature type="domain" description="N-acetyltransferase" evidence="3">
    <location>
        <begin position="192"/>
        <end position="344"/>
    </location>
</feature>
<dbReference type="Gene3D" id="3.30.70.260">
    <property type="match status" value="1"/>
</dbReference>